<protein>
    <submittedName>
        <fullName evidence="2">ABC transporter permease</fullName>
    </submittedName>
</protein>
<dbReference type="OrthoDB" id="9795677at2"/>
<name>A0A109K5D4_9BRAD</name>
<feature type="transmembrane region" description="Helical" evidence="1">
    <location>
        <begin position="116"/>
        <end position="149"/>
    </location>
</feature>
<gene>
    <name evidence="2" type="ORF">AS156_26980</name>
</gene>
<sequence length="320" mass="34711">MRREGSAFQGVGAVFIKELSDNISSVRMLMLELLIVLTAMAALYEAIIALRQNTAEDPFLLLRLFTVSQAPLPSFVAVLGFLIPLMAIGLGFDLINSEHNRRTLSRILAQPIYRDALLLGKYLAGLATIAISLTALWLLVIGLGLIFLGVPPGGEEIARSLAFLVIAIFYAGVWLSLAMLLSIVFRSPATAALVALGIWLFLTVLWPMLAPAFAQMISPPDPRYAALGLDTPDTAIWTQLLQRFSPNDLFGEAMLAVLSPTTRTLGPVFLDQLRGAVMGAPLPFGESVMIAWPQTVGLIACTIVLFVAGYILFQRQEVRA</sequence>
<feature type="transmembrane region" description="Helical" evidence="1">
    <location>
        <begin position="161"/>
        <end position="185"/>
    </location>
</feature>
<dbReference type="Proteomes" id="UP000057737">
    <property type="component" value="Unassembled WGS sequence"/>
</dbReference>
<dbReference type="GO" id="GO:0140359">
    <property type="term" value="F:ABC-type transporter activity"/>
    <property type="evidence" value="ECO:0007669"/>
    <property type="project" value="InterPro"/>
</dbReference>
<keyword evidence="1" id="KW-0472">Membrane</keyword>
<dbReference type="PANTHER" id="PTHR43471:SF14">
    <property type="entry name" value="ABC-2 TYPE TRANSPORT SYSTEM PERMEASE PROTEIN"/>
    <property type="match status" value="1"/>
</dbReference>
<proteinExistence type="predicted"/>
<keyword evidence="1" id="KW-0812">Transmembrane</keyword>
<feature type="transmembrane region" description="Helical" evidence="1">
    <location>
        <begin position="70"/>
        <end position="95"/>
    </location>
</feature>
<feature type="transmembrane region" description="Helical" evidence="1">
    <location>
        <begin position="29"/>
        <end position="50"/>
    </location>
</feature>
<comment type="caution">
    <text evidence="2">The sequence shown here is derived from an EMBL/GenBank/DDBJ whole genome shotgun (WGS) entry which is preliminary data.</text>
</comment>
<reference evidence="2 3" key="1">
    <citation type="submission" date="2015-11" db="EMBL/GenBank/DDBJ databases">
        <title>Draft Genome Sequence of the Strain BR 10303 (Bradyrhizobium sp.) isolated from nodules of Centrolobium paraense.</title>
        <authorList>
            <person name="Zelli J.E."/>
            <person name="Simoes-Araujo J.L."/>
            <person name="Barauna A.C."/>
            <person name="Silva K."/>
        </authorList>
    </citation>
    <scope>NUCLEOTIDE SEQUENCE [LARGE SCALE GENOMIC DNA]</scope>
    <source>
        <strain evidence="2 3">BR 10303</strain>
    </source>
</reference>
<accession>A0A109K5D4</accession>
<dbReference type="Pfam" id="PF12679">
    <property type="entry name" value="ABC2_membrane_2"/>
    <property type="match status" value="1"/>
</dbReference>
<dbReference type="EMBL" id="LNCU01000010">
    <property type="protein sequence ID" value="KWV61045.1"/>
    <property type="molecule type" value="Genomic_DNA"/>
</dbReference>
<dbReference type="AlphaFoldDB" id="A0A109K5D4"/>
<organism evidence="2 3">
    <name type="scientific">Bradyrhizobium macuxiense</name>
    <dbReference type="NCBI Taxonomy" id="1755647"/>
    <lineage>
        <taxon>Bacteria</taxon>
        <taxon>Pseudomonadati</taxon>
        <taxon>Pseudomonadota</taxon>
        <taxon>Alphaproteobacteria</taxon>
        <taxon>Hyphomicrobiales</taxon>
        <taxon>Nitrobacteraceae</taxon>
        <taxon>Bradyrhizobium</taxon>
    </lineage>
</organism>
<feature type="transmembrane region" description="Helical" evidence="1">
    <location>
        <begin position="291"/>
        <end position="313"/>
    </location>
</feature>
<keyword evidence="1" id="KW-1133">Transmembrane helix</keyword>
<feature type="transmembrane region" description="Helical" evidence="1">
    <location>
        <begin position="192"/>
        <end position="214"/>
    </location>
</feature>
<evidence type="ECO:0000313" key="3">
    <source>
        <dbReference type="Proteomes" id="UP000057737"/>
    </source>
</evidence>
<keyword evidence="3" id="KW-1185">Reference proteome</keyword>
<evidence type="ECO:0000256" key="1">
    <source>
        <dbReference type="SAM" id="Phobius"/>
    </source>
</evidence>
<dbReference type="RefSeq" id="WP_066499157.1">
    <property type="nucleotide sequence ID" value="NZ_LNCU01000010.1"/>
</dbReference>
<dbReference type="PANTHER" id="PTHR43471">
    <property type="entry name" value="ABC TRANSPORTER PERMEASE"/>
    <property type="match status" value="1"/>
</dbReference>
<dbReference type="GO" id="GO:0005886">
    <property type="term" value="C:plasma membrane"/>
    <property type="evidence" value="ECO:0007669"/>
    <property type="project" value="UniProtKB-SubCell"/>
</dbReference>
<evidence type="ECO:0000313" key="2">
    <source>
        <dbReference type="EMBL" id="KWV61045.1"/>
    </source>
</evidence>